<organism evidence="1 2">
    <name type="scientific">Ficus carica</name>
    <name type="common">Common fig</name>
    <dbReference type="NCBI Taxonomy" id="3494"/>
    <lineage>
        <taxon>Eukaryota</taxon>
        <taxon>Viridiplantae</taxon>
        <taxon>Streptophyta</taxon>
        <taxon>Embryophyta</taxon>
        <taxon>Tracheophyta</taxon>
        <taxon>Spermatophyta</taxon>
        <taxon>Magnoliopsida</taxon>
        <taxon>eudicotyledons</taxon>
        <taxon>Gunneridae</taxon>
        <taxon>Pentapetalae</taxon>
        <taxon>rosids</taxon>
        <taxon>fabids</taxon>
        <taxon>Rosales</taxon>
        <taxon>Moraceae</taxon>
        <taxon>Ficeae</taxon>
        <taxon>Ficus</taxon>
    </lineage>
</organism>
<evidence type="ECO:0000313" key="2">
    <source>
        <dbReference type="Proteomes" id="UP001187192"/>
    </source>
</evidence>
<name>A0AA88EHI4_FICCA</name>
<gene>
    <name evidence="1" type="ORF">TIFTF001_054501</name>
</gene>
<dbReference type="AlphaFoldDB" id="A0AA88EHI4"/>
<sequence>MCMFANQSVKVQRSSYFVIGKGLISRSSVRCSSVGRLNKKAQQPWLHMSSIIKAEVATGKTCRTMEIHNCSHTGQQDERKACFMGLLLEIRREVREPFTMELLELIIRDGPRGEAILMQNHAHIPYRQWSTDSELSQEAACIVRFLAGSHSNTASSRNAKYGATIP</sequence>
<proteinExistence type="predicted"/>
<dbReference type="Proteomes" id="UP001187192">
    <property type="component" value="Unassembled WGS sequence"/>
</dbReference>
<evidence type="ECO:0000313" key="1">
    <source>
        <dbReference type="EMBL" id="GMN75042.1"/>
    </source>
</evidence>
<protein>
    <submittedName>
        <fullName evidence="1">Uncharacterized protein</fullName>
    </submittedName>
</protein>
<keyword evidence="2" id="KW-1185">Reference proteome</keyword>
<accession>A0AA88EHI4</accession>
<comment type="caution">
    <text evidence="1">The sequence shown here is derived from an EMBL/GenBank/DDBJ whole genome shotgun (WGS) entry which is preliminary data.</text>
</comment>
<reference evidence="1" key="1">
    <citation type="submission" date="2023-07" db="EMBL/GenBank/DDBJ databases">
        <title>draft genome sequence of fig (Ficus carica).</title>
        <authorList>
            <person name="Takahashi T."/>
            <person name="Nishimura K."/>
        </authorList>
    </citation>
    <scope>NUCLEOTIDE SEQUENCE</scope>
</reference>
<dbReference type="EMBL" id="BTGU01014908">
    <property type="protein sequence ID" value="GMN75042.1"/>
    <property type="molecule type" value="Genomic_DNA"/>
</dbReference>